<feature type="repeat" description="ANK" evidence="3">
    <location>
        <begin position="1623"/>
        <end position="1655"/>
    </location>
</feature>
<dbReference type="PANTHER" id="PTHR24198">
    <property type="entry name" value="ANKYRIN REPEAT AND PROTEIN KINASE DOMAIN-CONTAINING PROTEIN"/>
    <property type="match status" value="1"/>
</dbReference>
<feature type="repeat" description="ANK" evidence="3">
    <location>
        <begin position="1341"/>
        <end position="1373"/>
    </location>
</feature>
<dbReference type="Gene3D" id="1.25.40.20">
    <property type="entry name" value="Ankyrin repeat-containing domain"/>
    <property type="match status" value="5"/>
</dbReference>
<feature type="compositionally biased region" description="Low complexity" evidence="4">
    <location>
        <begin position="310"/>
        <end position="331"/>
    </location>
</feature>
<name>A0AAG5D929_ANOAO</name>
<dbReference type="Pfam" id="PF12796">
    <property type="entry name" value="Ank_2"/>
    <property type="match status" value="7"/>
</dbReference>
<dbReference type="Proteomes" id="UP000075880">
    <property type="component" value="Unassembled WGS sequence"/>
</dbReference>
<evidence type="ECO:0000313" key="6">
    <source>
        <dbReference type="Proteomes" id="UP000075880"/>
    </source>
</evidence>
<dbReference type="EnsemblMetazoa" id="ENSAATROPT007952">
    <property type="protein sequence ID" value="ENSAATROPP007138"/>
    <property type="gene ID" value="ENSAATROPG006494"/>
</dbReference>
<dbReference type="PANTHER" id="PTHR24198:SF165">
    <property type="entry name" value="ANKYRIN REPEAT-CONTAINING PROTEIN-RELATED"/>
    <property type="match status" value="1"/>
</dbReference>
<feature type="region of interest" description="Disordered" evidence="4">
    <location>
        <begin position="388"/>
        <end position="407"/>
    </location>
</feature>
<feature type="repeat" description="ANK" evidence="3">
    <location>
        <begin position="1308"/>
        <end position="1340"/>
    </location>
</feature>
<dbReference type="PROSITE" id="PS50088">
    <property type="entry name" value="ANK_REPEAT"/>
    <property type="match status" value="9"/>
</dbReference>
<reference evidence="5" key="1">
    <citation type="submission" date="2024-04" db="UniProtKB">
        <authorList>
            <consortium name="EnsemblMetazoa"/>
        </authorList>
    </citation>
    <scope>IDENTIFICATION</scope>
    <source>
        <strain evidence="5">EBRO</strain>
    </source>
</reference>
<feature type="region of interest" description="Disordered" evidence="4">
    <location>
        <begin position="309"/>
        <end position="346"/>
    </location>
</feature>
<feature type="repeat" description="ANK" evidence="3">
    <location>
        <begin position="16"/>
        <end position="48"/>
    </location>
</feature>
<evidence type="ECO:0000256" key="4">
    <source>
        <dbReference type="SAM" id="MobiDB-lite"/>
    </source>
</evidence>
<dbReference type="SMART" id="SM00248">
    <property type="entry name" value="ANK"/>
    <property type="match status" value="19"/>
</dbReference>
<dbReference type="InterPro" id="IPR002110">
    <property type="entry name" value="Ankyrin_rpt"/>
</dbReference>
<dbReference type="SUPFAM" id="SSF48403">
    <property type="entry name" value="Ankyrin repeat"/>
    <property type="match status" value="3"/>
</dbReference>
<feature type="repeat" description="ANK" evidence="3">
    <location>
        <begin position="1143"/>
        <end position="1175"/>
    </location>
</feature>
<dbReference type="InterPro" id="IPR036770">
    <property type="entry name" value="Ankyrin_rpt-contain_sf"/>
</dbReference>
<dbReference type="PROSITE" id="PS50297">
    <property type="entry name" value="ANK_REP_REGION"/>
    <property type="match status" value="7"/>
</dbReference>
<sequence length="1878" mass="212396">MAAPERLASADAAAAATASMLFESVQSGDLEKVRQLLDGGADVNARDDKFFNTALHRAVFARQHRLALVELLVARGADCDALNKKRLTAAELALANGLDEVAKHLVRCETAQLDDHRAYYRLIRRGNLQLFEYLISLKRLRYEDEILIIARAYGELRLKNVPLDEPMESYLTEILINHDYWLRNDGASRADVRRENVRRLRAIVENVQELCGAYAGHNLMDVDSLFLLRLSYILENLFFVRNHYKQLPLHHMEFCIGIFLHIWKNPPRYDIYKMLVDKRKLLLYLGAVAGELKKILALPGIALPDGDMRTSSLSSSSEDRSGSTGSNSSTGVPCETSVPKHRPGKFHWTAERNRELMFCHYVVTGGHSDGSSDGQRYRTRLHELWTERQRTLGSSSSSSEDSAFDEPTCGLTEQNLLTQQRKIVREHLVPEDVRRKAEMEAVGYRYYLRTARPKLSDKHRKVFRMLTKSYRRMKELHAINRAIEYIDSVLDLDWACDREIKTLAMKRVVQVICETLRGGRDTPTITRHAESFVNVVTPQRILACAKIRDYLSHYRRGGDLLSLLSNGCTVAEHPQEHLRIRDDSLDYEEVHRNLKILRSLFLCAQNLQHILAIKTLINRLYNSKSLEEIKSYYAYLFRHNSSDYLQDLEFAPFTLLEIGTLLDAIGDEYHRHGLPPNDRLERMRSRLATEIDGYKVLHRQFSSTILMVDCLISKIKSNQSHEKIRHTFRSHLQVFQRSHAIDRQLLVQLRDALLGYFYEDLPELRRRSSLEQRLALLVVRVLYTIDRQLCRSPTDPREPPVLQLTTSGSALLKRLEEATGVRLPIPADDPIFCKMSDNPTKRYDLLRQLLRRHRVAYGANLLADLQREEERATEEKVAQLQKLFLDQNMNMKTFNRTDEIAFEMLMLEATNALSGKLANNRDSLCNYVPVLTGRNLRNYLAHGHITYEVLIPNVSSKTILLNALSVIKLSKNIISEIYERHRWSFAGKLALLKHQEAILSGFRYQTCGEIRETIRAEASLLGQSHLNHGIVDHLIQQQSCMLLGHLLDFDRVDEFLKPLAYLMEPVTAIPGGRPLHSVLGDVRARREFCYNLAVLSNDEDILSKIVTDFGYGQIDAIPMVYNFDRLFASFLETHPDYDVNADSNTEILHYAVQSGNVELLNLLLDQCHDLNLRDAFGHTPLDVACKLSNVEMVKALTNAGAKWYTNGEHGCSQYSWIFLNNDQDAIVFLKNNDLLSAKVASACVDLFLQYCDDSNEEIVEFMLANNGVEYGGLYTKAAAFRRLHVLQFLFESDHKAKTNVNRKETTGQGQTPLHVAARRGYADVVELLLRHGANVQERDTNGNSALHLAIECRNVRIVRALLRHGAPVGVRNSLGKSPLEMALESAPGRLTRILLNSGQSVENVILPEQLENRPLVEKLLRLTNRFEYSLSPGDNFGDSFTPLHRAPDERAVQQFLKLYDIDVPSPRYSTTPLHLACLCNELRRVKILLKHGANPTLANSEGLTPLQLAVGNRNTPLVQTLLEHISRRNGEATENLDAVLAIAVRKCALDIANLLLQKGASIETIGRTLAALSPIPRGSKTPQQQQQPPQHQLLFGAAREGYNRILEYLLESDLFDVNSKDTIGSTPLFHALAGAPLETLDILLRHGADVEHRNRFGHNVLSIATMAGRLDVIRYCVNNCPEVVRLVVEAECDTDNTVLHLAVLRGALDIVRYCVELHRANGYGLDAQNKEGFTALHISAQTGSEPIFGHLLGAGADPTITSANGQSILHTAICNRNLAIVRAILGAQVLPVERDLLLDLEQRSPLHYAVFSRNVAVVREILKLPQLPLNHGDARGNTALHLAAEFQAIDIYNLLQKRVDNELRNANGKRAIDILLRK</sequence>
<feature type="repeat" description="ANK" evidence="3">
    <location>
        <begin position="50"/>
        <end position="84"/>
    </location>
</feature>
<accession>A0AAG5D929</accession>
<keyword evidence="1" id="KW-0677">Repeat</keyword>
<evidence type="ECO:0000256" key="1">
    <source>
        <dbReference type="ARBA" id="ARBA00022737"/>
    </source>
</evidence>
<feature type="repeat" description="ANK" evidence="3">
    <location>
        <begin position="1468"/>
        <end position="1500"/>
    </location>
</feature>
<evidence type="ECO:0000256" key="2">
    <source>
        <dbReference type="ARBA" id="ARBA00023043"/>
    </source>
</evidence>
<evidence type="ECO:0000313" key="5">
    <source>
        <dbReference type="EnsemblMetazoa" id="ENSAATROPP007138"/>
    </source>
</evidence>
<keyword evidence="2 3" id="KW-0040">ANK repeat</keyword>
<protein>
    <submittedName>
        <fullName evidence="5">Uncharacterized protein</fullName>
    </submittedName>
</protein>
<feature type="repeat" description="ANK" evidence="3">
    <location>
        <begin position="1731"/>
        <end position="1763"/>
    </location>
</feature>
<proteinExistence type="predicted"/>
<dbReference type="PRINTS" id="PR01415">
    <property type="entry name" value="ANKYRIN"/>
</dbReference>
<keyword evidence="6" id="KW-1185">Reference proteome</keyword>
<feature type="repeat" description="ANK" evidence="3">
    <location>
        <begin position="1176"/>
        <end position="1201"/>
    </location>
</feature>
<organism evidence="5 6">
    <name type="scientific">Anopheles atroparvus</name>
    <name type="common">European mosquito</name>
    <dbReference type="NCBI Taxonomy" id="41427"/>
    <lineage>
        <taxon>Eukaryota</taxon>
        <taxon>Metazoa</taxon>
        <taxon>Ecdysozoa</taxon>
        <taxon>Arthropoda</taxon>
        <taxon>Hexapoda</taxon>
        <taxon>Insecta</taxon>
        <taxon>Pterygota</taxon>
        <taxon>Neoptera</taxon>
        <taxon>Endopterygota</taxon>
        <taxon>Diptera</taxon>
        <taxon>Nematocera</taxon>
        <taxon>Culicoidea</taxon>
        <taxon>Culicidae</taxon>
        <taxon>Anophelinae</taxon>
        <taxon>Anopheles</taxon>
    </lineage>
</organism>
<evidence type="ECO:0000256" key="3">
    <source>
        <dbReference type="PROSITE-ProRule" id="PRU00023"/>
    </source>
</evidence>